<dbReference type="InterPro" id="IPR038461">
    <property type="entry name" value="Schlafen_AlbA_2_dom_sf"/>
</dbReference>
<dbReference type="Gene3D" id="3.30.950.30">
    <property type="entry name" value="Schlafen, AAA domain"/>
    <property type="match status" value="1"/>
</dbReference>
<dbReference type="PANTHER" id="PTHR12155">
    <property type="entry name" value="SCHLAFEN"/>
    <property type="match status" value="1"/>
</dbReference>
<comment type="caution">
    <text evidence="2">The sequence shown here is derived from an EMBL/GenBank/DDBJ whole genome shotgun (WGS) entry which is preliminary data.</text>
</comment>
<sequence>MTRFSETSRRFYLKNSIAPFEEDSTHEFKGHRNISAEEVPPWCYFPGTDRRSRKAVSRNINGFLNTGKGGTIYLGIIDEGKVKGLLLTQYQRDHVRIAVKDALSRYTPPVPEERYKVDIVPVIDPEEKIEESTAFIDLQDNGCSEVDSTRLRPHILRTSDYCWCDSHAVKQFSEGFLSSLYVVEIIVFPWKKQQLKIEKGRIEFDLHPVYEDEEGNCHFRRQASLVQYSVQEVVELTKAEIKNHFMPLLLSLKEEIKTIGEQHKLNGRH</sequence>
<reference evidence="3" key="1">
    <citation type="journal article" date="2017" name="bioRxiv">
        <title>Comparative analysis of the genomes of Stylophora pistillata and Acropora digitifera provides evidence for extensive differences between species of corals.</title>
        <authorList>
            <person name="Voolstra C.R."/>
            <person name="Li Y."/>
            <person name="Liew Y.J."/>
            <person name="Baumgarten S."/>
            <person name="Zoccola D."/>
            <person name="Flot J.-F."/>
            <person name="Tambutte S."/>
            <person name="Allemand D."/>
            <person name="Aranda M."/>
        </authorList>
    </citation>
    <scope>NUCLEOTIDE SEQUENCE [LARGE SCALE GENOMIC DNA]</scope>
</reference>
<dbReference type="Proteomes" id="UP000225706">
    <property type="component" value="Unassembled WGS sequence"/>
</dbReference>
<protein>
    <recommendedName>
        <fullName evidence="1">Schlafen AlbA-2 domain-containing protein</fullName>
    </recommendedName>
</protein>
<dbReference type="PANTHER" id="PTHR12155:SF41">
    <property type="entry name" value="SCHLAFEN ALBA-2 DOMAIN-CONTAINING PROTEIN"/>
    <property type="match status" value="1"/>
</dbReference>
<accession>A0A2B4S6C4</accession>
<evidence type="ECO:0000313" key="2">
    <source>
        <dbReference type="EMBL" id="PFX24936.1"/>
    </source>
</evidence>
<dbReference type="Pfam" id="PF04326">
    <property type="entry name" value="SLFN_AlbA_2"/>
    <property type="match status" value="1"/>
</dbReference>
<dbReference type="InterPro" id="IPR007421">
    <property type="entry name" value="Schlafen_AlbA_2_dom"/>
</dbReference>
<evidence type="ECO:0000313" key="3">
    <source>
        <dbReference type="Proteomes" id="UP000225706"/>
    </source>
</evidence>
<dbReference type="InterPro" id="IPR029684">
    <property type="entry name" value="Schlafen"/>
</dbReference>
<evidence type="ECO:0000259" key="1">
    <source>
        <dbReference type="Pfam" id="PF04326"/>
    </source>
</evidence>
<name>A0A2B4S6C4_STYPI</name>
<dbReference type="EMBL" id="LSMT01000163">
    <property type="protein sequence ID" value="PFX24936.1"/>
    <property type="molecule type" value="Genomic_DNA"/>
</dbReference>
<proteinExistence type="predicted"/>
<feature type="domain" description="Schlafen AlbA-2" evidence="1">
    <location>
        <begin position="22"/>
        <end position="115"/>
    </location>
</feature>
<dbReference type="OrthoDB" id="10259112at2759"/>
<keyword evidence="3" id="KW-1185">Reference proteome</keyword>
<dbReference type="STRING" id="50429.A0A2B4S6C4"/>
<dbReference type="AlphaFoldDB" id="A0A2B4S6C4"/>
<organism evidence="2 3">
    <name type="scientific">Stylophora pistillata</name>
    <name type="common">Smooth cauliflower coral</name>
    <dbReference type="NCBI Taxonomy" id="50429"/>
    <lineage>
        <taxon>Eukaryota</taxon>
        <taxon>Metazoa</taxon>
        <taxon>Cnidaria</taxon>
        <taxon>Anthozoa</taxon>
        <taxon>Hexacorallia</taxon>
        <taxon>Scleractinia</taxon>
        <taxon>Astrocoeniina</taxon>
        <taxon>Pocilloporidae</taxon>
        <taxon>Stylophora</taxon>
    </lineage>
</organism>
<gene>
    <name evidence="2" type="ORF">AWC38_SpisGene10421</name>
</gene>